<dbReference type="AlphaFoldDB" id="X1U318"/>
<reference evidence="1" key="1">
    <citation type="journal article" date="2014" name="Front. Microbiol.">
        <title>High frequency of phylogenetically diverse reductive dehalogenase-homologous genes in deep subseafloor sedimentary metagenomes.</title>
        <authorList>
            <person name="Kawai M."/>
            <person name="Futagami T."/>
            <person name="Toyoda A."/>
            <person name="Takaki Y."/>
            <person name="Nishi S."/>
            <person name="Hori S."/>
            <person name="Arai W."/>
            <person name="Tsubouchi T."/>
            <person name="Morono Y."/>
            <person name="Uchiyama I."/>
            <person name="Ito T."/>
            <person name="Fujiyama A."/>
            <person name="Inagaki F."/>
            <person name="Takami H."/>
        </authorList>
    </citation>
    <scope>NUCLEOTIDE SEQUENCE</scope>
    <source>
        <strain evidence="1">Expedition CK06-06</strain>
    </source>
</reference>
<comment type="caution">
    <text evidence="1">The sequence shown here is derived from an EMBL/GenBank/DDBJ whole genome shotgun (WGS) entry which is preliminary data.</text>
</comment>
<name>X1U318_9ZZZZ</name>
<accession>X1U318</accession>
<evidence type="ECO:0000313" key="1">
    <source>
        <dbReference type="EMBL" id="GAI86699.1"/>
    </source>
</evidence>
<proteinExistence type="predicted"/>
<gene>
    <name evidence="1" type="ORF">S12H4_17730</name>
</gene>
<organism evidence="1">
    <name type="scientific">marine sediment metagenome</name>
    <dbReference type="NCBI Taxonomy" id="412755"/>
    <lineage>
        <taxon>unclassified sequences</taxon>
        <taxon>metagenomes</taxon>
        <taxon>ecological metagenomes</taxon>
    </lineage>
</organism>
<protein>
    <submittedName>
        <fullName evidence="1">Uncharacterized protein</fullName>
    </submittedName>
</protein>
<sequence>SVFLALVYCYDHLQHFRISSFEDFYAHIVSALDLAEEFLLRNYLLRLECRGEKGEILQELTIKEFLRLADEWYGKHYSEVYGNYLKKGKPKPIYLPSGENVLDEYFKGSQDWKKYKECSKLIRTYRNYIIHNIGFGKFDISDLATLVPKKQESMKYKSWQEFHDLIKQGDPRRIEEDAIDMKEQMVLDIVTTKKMFNRLWAKPIDDIEKLFELRNKTLQEKYNIELL</sequence>
<dbReference type="EMBL" id="BARW01008696">
    <property type="protein sequence ID" value="GAI86699.1"/>
    <property type="molecule type" value="Genomic_DNA"/>
</dbReference>
<feature type="non-terminal residue" evidence="1">
    <location>
        <position position="1"/>
    </location>
</feature>